<keyword evidence="1" id="KW-0732">Signal</keyword>
<feature type="signal peptide" evidence="1">
    <location>
        <begin position="1"/>
        <end position="24"/>
    </location>
</feature>
<organism evidence="3 5">
    <name type="scientific">Trichinella murrelli</name>
    <dbReference type="NCBI Taxonomy" id="144512"/>
    <lineage>
        <taxon>Eukaryota</taxon>
        <taxon>Metazoa</taxon>
        <taxon>Ecdysozoa</taxon>
        <taxon>Nematoda</taxon>
        <taxon>Enoplea</taxon>
        <taxon>Dorylaimia</taxon>
        <taxon>Trichinellida</taxon>
        <taxon>Trichinellidae</taxon>
        <taxon>Trichinella</taxon>
    </lineage>
</organism>
<proteinExistence type="predicted"/>
<gene>
    <name evidence="2" type="ORF">T05_10681</name>
    <name evidence="3" type="ORF">T05_13677</name>
    <name evidence="4" type="ORF">T05_7342</name>
</gene>
<dbReference type="EMBL" id="JYDJ01000596">
    <property type="protein sequence ID" value="KRX34275.1"/>
    <property type="molecule type" value="Genomic_DNA"/>
</dbReference>
<feature type="chain" id="PRO_5007437996" description="Secreted protein" evidence="1">
    <location>
        <begin position="25"/>
        <end position="108"/>
    </location>
</feature>
<name>A0A0V0T746_9BILA</name>
<comment type="caution">
    <text evidence="3">The sequence shown here is derived from an EMBL/GenBank/DDBJ whole genome shotgun (WGS) entry which is preliminary data.</text>
</comment>
<evidence type="ECO:0008006" key="6">
    <source>
        <dbReference type="Google" id="ProtNLM"/>
    </source>
</evidence>
<evidence type="ECO:0000313" key="2">
    <source>
        <dbReference type="EMBL" id="KRX33283.1"/>
    </source>
</evidence>
<dbReference type="AlphaFoldDB" id="A0A0V0T746"/>
<evidence type="ECO:0000256" key="1">
    <source>
        <dbReference type="SAM" id="SignalP"/>
    </source>
</evidence>
<dbReference type="EMBL" id="JYDJ01000848">
    <property type="protein sequence ID" value="KRX33283.1"/>
    <property type="molecule type" value="Genomic_DNA"/>
</dbReference>
<dbReference type="Proteomes" id="UP000055048">
    <property type="component" value="Unassembled WGS sequence"/>
</dbReference>
<evidence type="ECO:0000313" key="5">
    <source>
        <dbReference type="Proteomes" id="UP000055048"/>
    </source>
</evidence>
<protein>
    <recommendedName>
        <fullName evidence="6">Secreted protein</fullName>
    </recommendedName>
</protein>
<accession>A0A0V0T746</accession>
<keyword evidence="5" id="KW-1185">Reference proteome</keyword>
<dbReference type="EMBL" id="JYDJ01000463">
    <property type="protein sequence ID" value="KRX35203.1"/>
    <property type="molecule type" value="Genomic_DNA"/>
</dbReference>
<evidence type="ECO:0000313" key="3">
    <source>
        <dbReference type="EMBL" id="KRX34275.1"/>
    </source>
</evidence>
<sequence>MTALLSSLIPLIQWISLLRKEVISEHSQQVYQDRYPQTFCHISSRAAFYCATFQHSNRKASLVTVGCVACLCLPVEDGLQHLHLILSHSRTHHCDASSTEAIWTGGVS</sequence>
<reference evidence="3 5" key="1">
    <citation type="submission" date="2015-01" db="EMBL/GenBank/DDBJ databases">
        <title>Evolution of Trichinella species and genotypes.</title>
        <authorList>
            <person name="Korhonen P.K."/>
            <person name="Edoardo P."/>
            <person name="Giuseppe L.R."/>
            <person name="Gasser R.B."/>
        </authorList>
    </citation>
    <scope>NUCLEOTIDE SEQUENCE [LARGE SCALE GENOMIC DNA]</scope>
    <source>
        <strain evidence="3">ISS417</strain>
    </source>
</reference>
<evidence type="ECO:0000313" key="4">
    <source>
        <dbReference type="EMBL" id="KRX35203.1"/>
    </source>
</evidence>